<dbReference type="PANTHER" id="PTHR30055:SF235">
    <property type="entry name" value="TRANSCRIPTIONAL REGULATORY PROTEIN"/>
    <property type="match status" value="1"/>
</dbReference>
<protein>
    <recommendedName>
        <fullName evidence="4">HTH tetR-type domain-containing protein</fullName>
    </recommendedName>
</protein>
<name>A0A918FMP8_9ACTN</name>
<evidence type="ECO:0000259" key="4">
    <source>
        <dbReference type="PROSITE" id="PS50977"/>
    </source>
</evidence>
<dbReference type="GO" id="GO:0003700">
    <property type="term" value="F:DNA-binding transcription factor activity"/>
    <property type="evidence" value="ECO:0007669"/>
    <property type="project" value="TreeGrafter"/>
</dbReference>
<sequence length="111" mass="11767">MTDTGAPRRGRPPRTDSADSRDRILTAAREEFSVRGYEKVSVRGTAKAAGVDPALVHRCFGIKGQVLVAAVEAAFAPAMRYVINLEPLASADPERSAERVAPVGQGHLTGP</sequence>
<dbReference type="InterPro" id="IPR050109">
    <property type="entry name" value="HTH-type_TetR-like_transc_reg"/>
</dbReference>
<proteinExistence type="predicted"/>
<accession>A0A918FMP8</accession>
<dbReference type="Pfam" id="PF00440">
    <property type="entry name" value="TetR_N"/>
    <property type="match status" value="1"/>
</dbReference>
<keyword evidence="6" id="KW-1185">Reference proteome</keyword>
<feature type="region of interest" description="Disordered" evidence="3">
    <location>
        <begin position="91"/>
        <end position="111"/>
    </location>
</feature>
<dbReference type="InterPro" id="IPR001647">
    <property type="entry name" value="HTH_TetR"/>
</dbReference>
<dbReference type="Gene3D" id="1.10.357.10">
    <property type="entry name" value="Tetracycline Repressor, domain 2"/>
    <property type="match status" value="1"/>
</dbReference>
<evidence type="ECO:0000313" key="5">
    <source>
        <dbReference type="EMBL" id="GGR57256.1"/>
    </source>
</evidence>
<reference evidence="5" key="2">
    <citation type="submission" date="2020-09" db="EMBL/GenBank/DDBJ databases">
        <authorList>
            <person name="Sun Q."/>
            <person name="Ohkuma M."/>
        </authorList>
    </citation>
    <scope>NUCLEOTIDE SEQUENCE</scope>
    <source>
        <strain evidence="5">JCM 4346</strain>
    </source>
</reference>
<dbReference type="Proteomes" id="UP000658320">
    <property type="component" value="Unassembled WGS sequence"/>
</dbReference>
<dbReference type="AlphaFoldDB" id="A0A918FMP8"/>
<feature type="domain" description="HTH tetR-type" evidence="4">
    <location>
        <begin position="18"/>
        <end position="78"/>
    </location>
</feature>
<organism evidence="5 6">
    <name type="scientific">Streptomyces aurantiogriseus</name>
    <dbReference type="NCBI Taxonomy" id="66870"/>
    <lineage>
        <taxon>Bacteria</taxon>
        <taxon>Bacillati</taxon>
        <taxon>Actinomycetota</taxon>
        <taxon>Actinomycetes</taxon>
        <taxon>Kitasatosporales</taxon>
        <taxon>Streptomycetaceae</taxon>
        <taxon>Streptomyces</taxon>
    </lineage>
</organism>
<evidence type="ECO:0000313" key="6">
    <source>
        <dbReference type="Proteomes" id="UP000658320"/>
    </source>
</evidence>
<dbReference type="Gene3D" id="1.10.10.60">
    <property type="entry name" value="Homeodomain-like"/>
    <property type="match status" value="1"/>
</dbReference>
<gene>
    <name evidence="5" type="ORF">GCM10010251_87600</name>
</gene>
<feature type="DNA-binding region" description="H-T-H motif" evidence="2">
    <location>
        <begin position="41"/>
        <end position="60"/>
    </location>
</feature>
<feature type="region of interest" description="Disordered" evidence="3">
    <location>
        <begin position="1"/>
        <end position="23"/>
    </location>
</feature>
<evidence type="ECO:0000256" key="1">
    <source>
        <dbReference type="ARBA" id="ARBA00023125"/>
    </source>
</evidence>
<dbReference type="EMBL" id="BMSX01000034">
    <property type="protein sequence ID" value="GGR57256.1"/>
    <property type="molecule type" value="Genomic_DNA"/>
</dbReference>
<comment type="caution">
    <text evidence="5">The sequence shown here is derived from an EMBL/GenBank/DDBJ whole genome shotgun (WGS) entry which is preliminary data.</text>
</comment>
<reference evidence="5" key="1">
    <citation type="journal article" date="2014" name="Int. J. Syst. Evol. Microbiol.">
        <title>Complete genome sequence of Corynebacterium casei LMG S-19264T (=DSM 44701T), isolated from a smear-ripened cheese.</title>
        <authorList>
            <consortium name="US DOE Joint Genome Institute (JGI-PGF)"/>
            <person name="Walter F."/>
            <person name="Albersmeier A."/>
            <person name="Kalinowski J."/>
            <person name="Ruckert C."/>
        </authorList>
    </citation>
    <scope>NUCLEOTIDE SEQUENCE</scope>
    <source>
        <strain evidence="5">JCM 4346</strain>
    </source>
</reference>
<feature type="compositionally biased region" description="Basic and acidic residues" evidence="3">
    <location>
        <begin position="13"/>
        <end position="23"/>
    </location>
</feature>
<dbReference type="SUPFAM" id="SSF46689">
    <property type="entry name" value="Homeodomain-like"/>
    <property type="match status" value="1"/>
</dbReference>
<dbReference type="RefSeq" id="WP_189943607.1">
    <property type="nucleotide sequence ID" value="NZ_BMSX01000034.1"/>
</dbReference>
<dbReference type="GO" id="GO:0000976">
    <property type="term" value="F:transcription cis-regulatory region binding"/>
    <property type="evidence" value="ECO:0007669"/>
    <property type="project" value="TreeGrafter"/>
</dbReference>
<dbReference type="InterPro" id="IPR009057">
    <property type="entry name" value="Homeodomain-like_sf"/>
</dbReference>
<dbReference type="PROSITE" id="PS50977">
    <property type="entry name" value="HTH_TETR_2"/>
    <property type="match status" value="1"/>
</dbReference>
<evidence type="ECO:0000256" key="2">
    <source>
        <dbReference type="PROSITE-ProRule" id="PRU00335"/>
    </source>
</evidence>
<evidence type="ECO:0000256" key="3">
    <source>
        <dbReference type="SAM" id="MobiDB-lite"/>
    </source>
</evidence>
<keyword evidence="1 2" id="KW-0238">DNA-binding</keyword>
<dbReference type="PANTHER" id="PTHR30055">
    <property type="entry name" value="HTH-TYPE TRANSCRIPTIONAL REGULATOR RUTR"/>
    <property type="match status" value="1"/>
</dbReference>